<dbReference type="Pfam" id="PF25079">
    <property type="entry name" value="COB_C"/>
    <property type="match status" value="1"/>
</dbReference>
<dbReference type="OMA" id="HVCCKRD"/>
<proteinExistence type="inferred from homology"/>
<evidence type="ECO:0000256" key="7">
    <source>
        <dbReference type="SAM" id="SignalP"/>
    </source>
</evidence>
<feature type="chain" id="PRO_5024467342" description="COBRA C-terminal domain-containing protein" evidence="7">
    <location>
        <begin position="24"/>
        <end position="657"/>
    </location>
</feature>
<dbReference type="Pfam" id="PF04833">
    <property type="entry name" value="COBRA"/>
    <property type="match status" value="1"/>
</dbReference>
<evidence type="ECO:0000256" key="6">
    <source>
        <dbReference type="ARBA" id="ARBA00023180"/>
    </source>
</evidence>
<dbReference type="Proteomes" id="UP000243459">
    <property type="component" value="Chromosome 10"/>
</dbReference>
<keyword evidence="10" id="KW-1185">Reference proteome</keyword>
<keyword evidence="3" id="KW-1003">Cell membrane</keyword>
<protein>
    <recommendedName>
        <fullName evidence="8">COBRA C-terminal domain-containing protein</fullName>
    </recommendedName>
</protein>
<dbReference type="InterPro" id="IPR056900">
    <property type="entry name" value="COB_C"/>
</dbReference>
<dbReference type="PANTHER" id="PTHR31052:SF2">
    <property type="entry name" value="COBRA-LIKE PROTEIN 10"/>
    <property type="match status" value="1"/>
</dbReference>
<comment type="similarity">
    <text evidence="2">Belongs to the COBRA family.</text>
</comment>
<gene>
    <name evidence="9" type="ORF">A4U43_C10F13900</name>
</gene>
<evidence type="ECO:0000256" key="2">
    <source>
        <dbReference type="ARBA" id="ARBA00005507"/>
    </source>
</evidence>
<reference evidence="10" key="1">
    <citation type="journal article" date="2017" name="Nat. Commun.">
        <title>The asparagus genome sheds light on the origin and evolution of a young Y chromosome.</title>
        <authorList>
            <person name="Harkess A."/>
            <person name="Zhou J."/>
            <person name="Xu C."/>
            <person name="Bowers J.E."/>
            <person name="Van der Hulst R."/>
            <person name="Ayyampalayam S."/>
            <person name="Mercati F."/>
            <person name="Riccardi P."/>
            <person name="McKain M.R."/>
            <person name="Kakrana A."/>
            <person name="Tang H."/>
            <person name="Ray J."/>
            <person name="Groenendijk J."/>
            <person name="Arikit S."/>
            <person name="Mathioni S.M."/>
            <person name="Nakano M."/>
            <person name="Shan H."/>
            <person name="Telgmann-Rauber A."/>
            <person name="Kanno A."/>
            <person name="Yue Z."/>
            <person name="Chen H."/>
            <person name="Li W."/>
            <person name="Chen Y."/>
            <person name="Xu X."/>
            <person name="Zhang Y."/>
            <person name="Luo S."/>
            <person name="Chen H."/>
            <person name="Gao J."/>
            <person name="Mao Z."/>
            <person name="Pires J.C."/>
            <person name="Luo M."/>
            <person name="Kudrna D."/>
            <person name="Wing R.A."/>
            <person name="Meyers B.C."/>
            <person name="Yi K."/>
            <person name="Kong H."/>
            <person name="Lavrijsen P."/>
            <person name="Sunseri F."/>
            <person name="Falavigna A."/>
            <person name="Ye Y."/>
            <person name="Leebens-Mack J.H."/>
            <person name="Chen G."/>
        </authorList>
    </citation>
    <scope>NUCLEOTIDE SEQUENCE [LARGE SCALE GENOMIC DNA]</scope>
    <source>
        <strain evidence="10">cv. DH0086</strain>
    </source>
</reference>
<evidence type="ECO:0000313" key="9">
    <source>
        <dbReference type="EMBL" id="ONK56863.1"/>
    </source>
</evidence>
<evidence type="ECO:0000256" key="1">
    <source>
        <dbReference type="ARBA" id="ARBA00004236"/>
    </source>
</evidence>
<evidence type="ECO:0000313" key="10">
    <source>
        <dbReference type="Proteomes" id="UP000243459"/>
    </source>
</evidence>
<evidence type="ECO:0000256" key="3">
    <source>
        <dbReference type="ARBA" id="ARBA00022475"/>
    </source>
</evidence>
<accession>A0A5P1E4F7</accession>
<keyword evidence="4 7" id="KW-0732">Signal</keyword>
<dbReference type="InterPro" id="IPR006918">
    <property type="entry name" value="COBRA_pln"/>
</dbReference>
<dbReference type="EMBL" id="CM007390">
    <property type="protein sequence ID" value="ONK56863.1"/>
    <property type="molecule type" value="Genomic_DNA"/>
</dbReference>
<dbReference type="GO" id="GO:0010215">
    <property type="term" value="P:cellulose microfibril organization"/>
    <property type="evidence" value="ECO:0007669"/>
    <property type="project" value="InterPro"/>
</dbReference>
<dbReference type="PANTHER" id="PTHR31052">
    <property type="entry name" value="COBRA-LIKE PROTEIN 7"/>
    <property type="match status" value="1"/>
</dbReference>
<dbReference type="GO" id="GO:0005886">
    <property type="term" value="C:plasma membrane"/>
    <property type="evidence" value="ECO:0007669"/>
    <property type="project" value="UniProtKB-SubCell"/>
</dbReference>
<organism evidence="9 10">
    <name type="scientific">Asparagus officinalis</name>
    <name type="common">Garden asparagus</name>
    <dbReference type="NCBI Taxonomy" id="4686"/>
    <lineage>
        <taxon>Eukaryota</taxon>
        <taxon>Viridiplantae</taxon>
        <taxon>Streptophyta</taxon>
        <taxon>Embryophyta</taxon>
        <taxon>Tracheophyta</taxon>
        <taxon>Spermatophyta</taxon>
        <taxon>Magnoliopsida</taxon>
        <taxon>Liliopsida</taxon>
        <taxon>Asparagales</taxon>
        <taxon>Asparagaceae</taxon>
        <taxon>Asparagoideae</taxon>
        <taxon>Asparagus</taxon>
    </lineage>
</organism>
<dbReference type="AlphaFoldDB" id="A0A5P1E4F7"/>
<evidence type="ECO:0000256" key="5">
    <source>
        <dbReference type="ARBA" id="ARBA00023136"/>
    </source>
</evidence>
<keyword evidence="6" id="KW-0325">Glycoprotein</keyword>
<comment type="subcellular location">
    <subcellularLocation>
        <location evidence="1">Cell membrane</location>
    </subcellularLocation>
</comment>
<dbReference type="Gramene" id="ONK56863">
    <property type="protein sequence ID" value="ONK56863"/>
    <property type="gene ID" value="A4U43_C10F13900"/>
</dbReference>
<name>A0A5P1E4F7_ASPOF</name>
<sequence>MPPSRISLLFGAFFFFLISSSLSQDSDTIESPPPPGLDTCDGVYISYTFNGRTKEYPHVKNASAQAYAFKASATVLNAMTTELKAWRLFVGFQHKEILISAGNAVVVDGSDFPVNAENGTTFMGYPQMDLPSSIDVAGDLNQIQVQIDIVGTQFGLKGNAVPMPKKLELVNDGFKCPKATNKGGFMSACCIRDPKIKKKKVPPVKFLPRQFGDLNMMYDVLTTYGNNYQAQVTIDNLSPLSRLDNWNLTWEWMRGEFINSMRGAYTFKKDGSDCLYGEQGKYYTDFDFSNIMNCERKPVITDLPPEKEKDDKMGNLPNCCKNGTLLPPVMSANTSLSQSIFQLNVFKIPPDMNRTALSPPQNWKINGVLNPHYTCGPPRRVSPTEFPDPSGLLSHSYAIASWQIVCNITSPKAKKSGCCVSFSAFFNESAVPCSTCACGCSEEDTCNQNARSLLIPANALLIPAGNRTKKAKAWAELKHLDFPKKQPCPDNCGVSINWHIQADYRKGWSARITLFNWGDYTFKDWFTAVRIPKAYDGYENVYSFNGTKLPKIHKTLFFHGLPGLDYLMPEVDGEDSKPKSEFRVPGKQQTVISFTKKETPGIDISKGDGFPTKVYFNGEECALPDRLPVKSGALSRAKVRFLLPVTVTAVVLFLLSL</sequence>
<evidence type="ECO:0000259" key="8">
    <source>
        <dbReference type="Pfam" id="PF25079"/>
    </source>
</evidence>
<evidence type="ECO:0000256" key="4">
    <source>
        <dbReference type="ARBA" id="ARBA00022729"/>
    </source>
</evidence>
<dbReference type="OrthoDB" id="2014623at2759"/>
<keyword evidence="5" id="KW-0472">Membrane</keyword>
<feature type="domain" description="COBRA C-terminal" evidence="8">
    <location>
        <begin position="418"/>
        <end position="628"/>
    </location>
</feature>
<feature type="signal peptide" evidence="7">
    <location>
        <begin position="1"/>
        <end position="23"/>
    </location>
</feature>